<keyword evidence="3" id="KW-1185">Reference proteome</keyword>
<name>A0A0V0QQ58_PSEPJ</name>
<feature type="compositionally biased region" description="Polar residues" evidence="1">
    <location>
        <begin position="168"/>
        <end position="182"/>
    </location>
</feature>
<organism evidence="2 3">
    <name type="scientific">Pseudocohnilembus persalinus</name>
    <name type="common">Ciliate</name>
    <dbReference type="NCBI Taxonomy" id="266149"/>
    <lineage>
        <taxon>Eukaryota</taxon>
        <taxon>Sar</taxon>
        <taxon>Alveolata</taxon>
        <taxon>Ciliophora</taxon>
        <taxon>Intramacronucleata</taxon>
        <taxon>Oligohymenophorea</taxon>
        <taxon>Scuticociliatia</taxon>
        <taxon>Philasterida</taxon>
        <taxon>Pseudocohnilembidae</taxon>
        <taxon>Pseudocohnilembus</taxon>
    </lineage>
</organism>
<sequence length="200" mass="23481">MQEIYKNNEEDEDQMQPTLQELELIVDQIIGRNHKKEKDLPRSPKGQKQQMKYLIEGEKTNQDSQQVIQQDKTGEWIKEEEYEFFNTNLKNLGLTEKKGLDGIEMLYPVENKQKQLEKEDIDALVQRLYKPKPKQDPYFNMNKQAKKQIKQQQQKMNQITQVKSQISSIHGNTNASGMSTVSKKSKGKKNNDVFENMILF</sequence>
<evidence type="ECO:0000313" key="3">
    <source>
        <dbReference type="Proteomes" id="UP000054937"/>
    </source>
</evidence>
<gene>
    <name evidence="2" type="ORF">PPERSA_11355</name>
</gene>
<proteinExistence type="predicted"/>
<evidence type="ECO:0000313" key="2">
    <source>
        <dbReference type="EMBL" id="KRX04231.1"/>
    </source>
</evidence>
<protein>
    <submittedName>
        <fullName evidence="2">Uncharacterized protein</fullName>
    </submittedName>
</protein>
<dbReference type="AlphaFoldDB" id="A0A0V0QQ58"/>
<evidence type="ECO:0000256" key="1">
    <source>
        <dbReference type="SAM" id="MobiDB-lite"/>
    </source>
</evidence>
<feature type="region of interest" description="Disordered" evidence="1">
    <location>
        <begin position="33"/>
        <end position="67"/>
    </location>
</feature>
<feature type="region of interest" description="Disordered" evidence="1">
    <location>
        <begin position="168"/>
        <end position="188"/>
    </location>
</feature>
<dbReference type="EMBL" id="LDAU01000120">
    <property type="protein sequence ID" value="KRX04231.1"/>
    <property type="molecule type" value="Genomic_DNA"/>
</dbReference>
<accession>A0A0V0QQ58</accession>
<reference evidence="2 3" key="1">
    <citation type="journal article" date="2015" name="Sci. Rep.">
        <title>Genome of the facultative scuticociliatosis pathogen Pseudocohnilembus persalinus provides insight into its virulence through horizontal gene transfer.</title>
        <authorList>
            <person name="Xiong J."/>
            <person name="Wang G."/>
            <person name="Cheng J."/>
            <person name="Tian M."/>
            <person name="Pan X."/>
            <person name="Warren A."/>
            <person name="Jiang C."/>
            <person name="Yuan D."/>
            <person name="Miao W."/>
        </authorList>
    </citation>
    <scope>NUCLEOTIDE SEQUENCE [LARGE SCALE GENOMIC DNA]</scope>
    <source>
        <strain evidence="2">36N120E</strain>
    </source>
</reference>
<dbReference type="Proteomes" id="UP000054937">
    <property type="component" value="Unassembled WGS sequence"/>
</dbReference>
<comment type="caution">
    <text evidence="2">The sequence shown here is derived from an EMBL/GenBank/DDBJ whole genome shotgun (WGS) entry which is preliminary data.</text>
</comment>
<dbReference type="InParanoid" id="A0A0V0QQ58"/>